<reference evidence="7 8" key="1">
    <citation type="journal article" date="2012" name="Science">
        <title>Ecological populations of bacteria act as socially cohesive units of antibiotic production and resistance.</title>
        <authorList>
            <person name="Cordero O.X."/>
            <person name="Wildschutte H."/>
            <person name="Kirkup B."/>
            <person name="Proehl S."/>
            <person name="Ngo L."/>
            <person name="Hussain F."/>
            <person name="Le Roux F."/>
            <person name="Mincer T."/>
            <person name="Polz M.F."/>
        </authorList>
    </citation>
    <scope>NUCLEOTIDE SEQUENCE [LARGE SCALE GENOMIC DNA]</scope>
    <source>
        <strain evidence="7 8">FF-454</strain>
    </source>
</reference>
<evidence type="ECO:0000313" key="8">
    <source>
        <dbReference type="Proteomes" id="UP000095039"/>
    </source>
</evidence>
<comment type="catalytic activity">
    <reaction evidence="4">
        <text>N-terminal L-glutamyl-[protein] + L-leucyl-tRNA(Leu) = N-terminal L-leucyl-L-glutamyl-[protein] + tRNA(Leu) + H(+)</text>
        <dbReference type="Rhea" id="RHEA:50412"/>
        <dbReference type="Rhea" id="RHEA-COMP:9613"/>
        <dbReference type="Rhea" id="RHEA-COMP:9622"/>
        <dbReference type="Rhea" id="RHEA-COMP:12664"/>
        <dbReference type="Rhea" id="RHEA-COMP:12668"/>
        <dbReference type="ChEBI" id="CHEBI:15378"/>
        <dbReference type="ChEBI" id="CHEBI:64721"/>
        <dbReference type="ChEBI" id="CHEBI:78442"/>
        <dbReference type="ChEBI" id="CHEBI:78494"/>
        <dbReference type="ChEBI" id="CHEBI:133041"/>
        <dbReference type="EC" id="2.3.2.29"/>
    </reaction>
</comment>
<dbReference type="GO" id="GO:0008914">
    <property type="term" value="F:leucyl-tRNA--protein transferase activity"/>
    <property type="evidence" value="ECO:0007669"/>
    <property type="project" value="UniProtKB-UniRule"/>
</dbReference>
<evidence type="ECO:0000256" key="2">
    <source>
        <dbReference type="ARBA" id="ARBA00022679"/>
    </source>
</evidence>
<dbReference type="InterPro" id="IPR017138">
    <property type="entry name" value="Asp_Glu_LeuTrfase"/>
</dbReference>
<proteinExistence type="inferred from homology"/>
<evidence type="ECO:0000259" key="6">
    <source>
        <dbReference type="Pfam" id="PF04377"/>
    </source>
</evidence>
<dbReference type="PANTHER" id="PTHR21367">
    <property type="entry name" value="ARGININE-TRNA-PROTEIN TRANSFERASE 1"/>
    <property type="match status" value="1"/>
</dbReference>
<evidence type="ECO:0000313" key="7">
    <source>
        <dbReference type="EMBL" id="OEE59778.1"/>
    </source>
</evidence>
<keyword evidence="2 4" id="KW-0808">Transferase</keyword>
<evidence type="ECO:0000259" key="5">
    <source>
        <dbReference type="Pfam" id="PF04376"/>
    </source>
</evidence>
<dbReference type="InterPro" id="IPR030700">
    <property type="entry name" value="N-end_Aminoacyl_Trfase"/>
</dbReference>
<evidence type="ECO:0000256" key="3">
    <source>
        <dbReference type="ARBA" id="ARBA00023315"/>
    </source>
</evidence>
<dbReference type="Pfam" id="PF04376">
    <property type="entry name" value="ATE_N"/>
    <property type="match status" value="1"/>
</dbReference>
<dbReference type="Pfam" id="PF04377">
    <property type="entry name" value="ATE_C"/>
    <property type="match status" value="1"/>
</dbReference>
<gene>
    <name evidence="4" type="primary">bpt</name>
    <name evidence="7" type="ORF">A1OK_13335</name>
</gene>
<feature type="domain" description="N-end rule aminoacyl transferase C-terminal" evidence="6">
    <location>
        <begin position="103"/>
        <end position="222"/>
    </location>
</feature>
<dbReference type="Proteomes" id="UP000095039">
    <property type="component" value="Unassembled WGS sequence"/>
</dbReference>
<sequence length="232" mass="26885">MVKRSFRVGVMAPSSCSYLPDRQESIAVVLDPELHNMDGYNALIQSGFRRSGSNIYRPHCGECSACHSLRVDTFGFTPSKSQKRQINQLSRLDVRLQDTLDDEWFSLYERYINKRHQQGSMYPANKHDFLSFVQSDWQDSKFLHLFDQGKLIAIAVTDVLEQGYSAIYSFFDPDHPWSLGSLCVLAQIKVAIENKTPWLYLGFQIDECDAMRYKQKFKPHQRFVAGQWQQTP</sequence>
<dbReference type="NCBIfam" id="NF002346">
    <property type="entry name" value="PRK01305.2-3"/>
    <property type="match status" value="1"/>
</dbReference>
<dbReference type="GO" id="GO:0071596">
    <property type="term" value="P:ubiquitin-dependent protein catabolic process via the N-end rule pathway"/>
    <property type="evidence" value="ECO:0007669"/>
    <property type="project" value="InterPro"/>
</dbReference>
<dbReference type="InterPro" id="IPR007471">
    <property type="entry name" value="N-end_Aminoacyl_Trfase_N"/>
</dbReference>
<protein>
    <recommendedName>
        <fullName evidence="4">Aspartate/glutamate leucyltransferase</fullName>
        <ecNumber evidence="4">2.3.2.29</ecNumber>
    </recommendedName>
</protein>
<dbReference type="EC" id="2.3.2.29" evidence="4"/>
<dbReference type="Gene3D" id="3.40.630.30">
    <property type="match status" value="1"/>
</dbReference>
<dbReference type="AlphaFoldDB" id="A0A1E5C2N4"/>
<dbReference type="EMBL" id="AJWN02000078">
    <property type="protein sequence ID" value="OEE59778.1"/>
    <property type="molecule type" value="Genomic_DNA"/>
</dbReference>
<comment type="similarity">
    <text evidence="4">Belongs to the R-transferase family. Bpt subfamily.</text>
</comment>
<dbReference type="PIRSF" id="PIRSF037208">
    <property type="entry name" value="ATE_pro_prd"/>
    <property type="match status" value="1"/>
</dbReference>
<accession>A0A1E5C2N4</accession>
<keyword evidence="8" id="KW-1185">Reference proteome</keyword>
<name>A0A1E5C2N4_9GAMM</name>
<organism evidence="7 8">
    <name type="scientific">Enterovibrio norvegicus FF-454</name>
    <dbReference type="NCBI Taxonomy" id="1185651"/>
    <lineage>
        <taxon>Bacteria</taxon>
        <taxon>Pseudomonadati</taxon>
        <taxon>Pseudomonadota</taxon>
        <taxon>Gammaproteobacteria</taxon>
        <taxon>Vibrionales</taxon>
        <taxon>Vibrionaceae</taxon>
        <taxon>Enterovibrio</taxon>
    </lineage>
</organism>
<dbReference type="InterPro" id="IPR007472">
    <property type="entry name" value="N-end_Aminoacyl_Trfase_C"/>
</dbReference>
<dbReference type="GO" id="GO:0004057">
    <property type="term" value="F:arginyl-tRNA--protein transferase activity"/>
    <property type="evidence" value="ECO:0007669"/>
    <property type="project" value="InterPro"/>
</dbReference>
<keyword evidence="1 4" id="KW-0963">Cytoplasm</keyword>
<dbReference type="HAMAP" id="MF_00689">
    <property type="entry name" value="Bpt"/>
    <property type="match status" value="1"/>
</dbReference>
<dbReference type="GO" id="GO:0005737">
    <property type="term" value="C:cytoplasm"/>
    <property type="evidence" value="ECO:0007669"/>
    <property type="project" value="UniProtKB-SubCell"/>
</dbReference>
<dbReference type="NCBIfam" id="NF002345">
    <property type="entry name" value="PRK01305.2-2"/>
    <property type="match status" value="1"/>
</dbReference>
<comment type="caution">
    <text evidence="7">The sequence shown here is derived from an EMBL/GenBank/DDBJ whole genome shotgun (WGS) entry which is preliminary data.</text>
</comment>
<keyword evidence="3 4" id="KW-0012">Acyltransferase</keyword>
<comment type="catalytic activity">
    <reaction evidence="4">
        <text>N-terminal L-aspartyl-[protein] + L-leucyl-tRNA(Leu) = N-terminal L-leucyl-L-aspartyl-[protein] + tRNA(Leu) + H(+)</text>
        <dbReference type="Rhea" id="RHEA:50420"/>
        <dbReference type="Rhea" id="RHEA-COMP:9613"/>
        <dbReference type="Rhea" id="RHEA-COMP:9622"/>
        <dbReference type="Rhea" id="RHEA-COMP:12669"/>
        <dbReference type="Rhea" id="RHEA-COMP:12674"/>
        <dbReference type="ChEBI" id="CHEBI:15378"/>
        <dbReference type="ChEBI" id="CHEBI:64720"/>
        <dbReference type="ChEBI" id="CHEBI:78442"/>
        <dbReference type="ChEBI" id="CHEBI:78494"/>
        <dbReference type="ChEBI" id="CHEBI:133042"/>
        <dbReference type="EC" id="2.3.2.29"/>
    </reaction>
</comment>
<comment type="function">
    <text evidence="4">Functions in the N-end rule pathway of protein degradation where it conjugates Leu from its aminoacyl-tRNA to the N-termini of proteins containing an N-terminal aspartate or glutamate.</text>
</comment>
<feature type="domain" description="N-end aminoacyl transferase N-terminal" evidence="5">
    <location>
        <begin position="14"/>
        <end position="84"/>
    </location>
</feature>
<comment type="subcellular location">
    <subcellularLocation>
        <location evidence="4">Cytoplasm</location>
    </subcellularLocation>
</comment>
<dbReference type="PANTHER" id="PTHR21367:SF1">
    <property type="entry name" value="ARGINYL-TRNA--PROTEIN TRANSFERASE 1"/>
    <property type="match status" value="1"/>
</dbReference>
<evidence type="ECO:0000256" key="4">
    <source>
        <dbReference type="HAMAP-Rule" id="MF_00689"/>
    </source>
</evidence>
<evidence type="ECO:0000256" key="1">
    <source>
        <dbReference type="ARBA" id="ARBA00022490"/>
    </source>
</evidence>
<dbReference type="NCBIfam" id="NF002342">
    <property type="entry name" value="PRK01305.1-3"/>
    <property type="match status" value="1"/>
</dbReference>
<dbReference type="InterPro" id="IPR016181">
    <property type="entry name" value="Acyl_CoA_acyltransferase"/>
</dbReference>
<dbReference type="SUPFAM" id="SSF55729">
    <property type="entry name" value="Acyl-CoA N-acyltransferases (Nat)"/>
    <property type="match status" value="1"/>
</dbReference>